<dbReference type="CDD" id="cd23992">
    <property type="entry name" value="PBP_GOBP"/>
    <property type="match status" value="1"/>
</dbReference>
<proteinExistence type="predicted"/>
<reference evidence="1" key="1">
    <citation type="submission" date="2019-08" db="EMBL/GenBank/DDBJ databases">
        <title>The genome of the North American firefly Photinus pyralis.</title>
        <authorList>
            <consortium name="Photinus pyralis genome working group"/>
            <person name="Fallon T.R."/>
            <person name="Sander Lower S.E."/>
            <person name="Weng J.-K."/>
        </authorList>
    </citation>
    <scope>NUCLEOTIDE SEQUENCE</scope>
    <source>
        <strain evidence="1">TRF0915ILg1</strain>
        <tissue evidence="1">Whole body</tissue>
    </source>
</reference>
<dbReference type="InterPro" id="IPR006170">
    <property type="entry name" value="PBP/GOBP"/>
</dbReference>
<dbReference type="Proteomes" id="UP000801492">
    <property type="component" value="Unassembled WGS sequence"/>
</dbReference>
<name>A0A8K0C771_IGNLU</name>
<dbReference type="InterPro" id="IPR036728">
    <property type="entry name" value="PBP_GOBP_sf"/>
</dbReference>
<dbReference type="EMBL" id="VTPC01090937">
    <property type="protein sequence ID" value="KAF2880609.1"/>
    <property type="molecule type" value="Genomic_DNA"/>
</dbReference>
<dbReference type="Pfam" id="PF01395">
    <property type="entry name" value="PBP_GOBP"/>
    <property type="match status" value="1"/>
</dbReference>
<feature type="non-terminal residue" evidence="1">
    <location>
        <position position="1"/>
    </location>
</feature>
<dbReference type="Gene3D" id="1.10.238.20">
    <property type="entry name" value="Pheromone/general odorant binding protein domain"/>
    <property type="match status" value="1"/>
</dbReference>
<dbReference type="GO" id="GO:0005549">
    <property type="term" value="F:odorant binding"/>
    <property type="evidence" value="ECO:0007669"/>
    <property type="project" value="InterPro"/>
</dbReference>
<sequence length="137" mass="15629">VTYGELPEDYLSWADRYCISEQNLNIEMIKKAFGENLTLEEGNPIINSFIECTYKKTNYMNNDGSLNFKNIRTWAIDFFYVLNIRGHIRNKRLIVDKAVAECETIKGTDPGDTGVKVFNCLLGFIKENANSNNASKT</sequence>
<accession>A0A8K0C771</accession>
<comment type="caution">
    <text evidence="1">The sequence shown here is derived from an EMBL/GenBank/DDBJ whole genome shotgun (WGS) entry which is preliminary data.</text>
</comment>
<gene>
    <name evidence="1" type="ORF">ILUMI_25573</name>
</gene>
<keyword evidence="2" id="KW-1185">Reference proteome</keyword>
<dbReference type="OrthoDB" id="6766826at2759"/>
<dbReference type="AlphaFoldDB" id="A0A8K0C771"/>
<organism evidence="1 2">
    <name type="scientific">Ignelater luminosus</name>
    <name type="common">Cucubano</name>
    <name type="synonym">Pyrophorus luminosus</name>
    <dbReference type="NCBI Taxonomy" id="2038154"/>
    <lineage>
        <taxon>Eukaryota</taxon>
        <taxon>Metazoa</taxon>
        <taxon>Ecdysozoa</taxon>
        <taxon>Arthropoda</taxon>
        <taxon>Hexapoda</taxon>
        <taxon>Insecta</taxon>
        <taxon>Pterygota</taxon>
        <taxon>Neoptera</taxon>
        <taxon>Endopterygota</taxon>
        <taxon>Coleoptera</taxon>
        <taxon>Polyphaga</taxon>
        <taxon>Elateriformia</taxon>
        <taxon>Elateroidea</taxon>
        <taxon>Elateridae</taxon>
        <taxon>Agrypninae</taxon>
        <taxon>Pyrophorini</taxon>
        <taxon>Ignelater</taxon>
    </lineage>
</organism>
<evidence type="ECO:0000313" key="2">
    <source>
        <dbReference type="Proteomes" id="UP000801492"/>
    </source>
</evidence>
<dbReference type="SUPFAM" id="SSF47565">
    <property type="entry name" value="Insect pheromone/odorant-binding proteins"/>
    <property type="match status" value="1"/>
</dbReference>
<protein>
    <submittedName>
        <fullName evidence="1">Uncharacterized protein</fullName>
    </submittedName>
</protein>
<evidence type="ECO:0000313" key="1">
    <source>
        <dbReference type="EMBL" id="KAF2880609.1"/>
    </source>
</evidence>